<keyword evidence="2" id="KW-1185">Reference proteome</keyword>
<sequence length="130" mass="14432">MNISIRSRESVGVRPLVADRPSTGECDWPLAACAAPISFAGISPSPHTARRRIKLTTVSSRPTVYPYVSHDLLRKSSERVRDRVRGPRLQAADNLVGQRRPRAARIPIRAIQLLNPDYFTRNLGPVIKPG</sequence>
<protein>
    <submittedName>
        <fullName evidence="1">Uncharacterized protein</fullName>
    </submittedName>
</protein>
<evidence type="ECO:0000313" key="2">
    <source>
        <dbReference type="Proteomes" id="UP000299102"/>
    </source>
</evidence>
<gene>
    <name evidence="1" type="ORF">EVAR_23664_1</name>
</gene>
<reference evidence="1 2" key="1">
    <citation type="journal article" date="2019" name="Commun. Biol.">
        <title>The bagworm genome reveals a unique fibroin gene that provides high tensile strength.</title>
        <authorList>
            <person name="Kono N."/>
            <person name="Nakamura H."/>
            <person name="Ohtoshi R."/>
            <person name="Tomita M."/>
            <person name="Numata K."/>
            <person name="Arakawa K."/>
        </authorList>
    </citation>
    <scope>NUCLEOTIDE SEQUENCE [LARGE SCALE GENOMIC DNA]</scope>
</reference>
<dbReference type="AlphaFoldDB" id="A0A4C1VH66"/>
<name>A0A4C1VH66_EUMVA</name>
<comment type="caution">
    <text evidence="1">The sequence shown here is derived from an EMBL/GenBank/DDBJ whole genome shotgun (WGS) entry which is preliminary data.</text>
</comment>
<organism evidence="1 2">
    <name type="scientific">Eumeta variegata</name>
    <name type="common">Bagworm moth</name>
    <name type="synonym">Eumeta japonica</name>
    <dbReference type="NCBI Taxonomy" id="151549"/>
    <lineage>
        <taxon>Eukaryota</taxon>
        <taxon>Metazoa</taxon>
        <taxon>Ecdysozoa</taxon>
        <taxon>Arthropoda</taxon>
        <taxon>Hexapoda</taxon>
        <taxon>Insecta</taxon>
        <taxon>Pterygota</taxon>
        <taxon>Neoptera</taxon>
        <taxon>Endopterygota</taxon>
        <taxon>Lepidoptera</taxon>
        <taxon>Glossata</taxon>
        <taxon>Ditrysia</taxon>
        <taxon>Tineoidea</taxon>
        <taxon>Psychidae</taxon>
        <taxon>Oiketicinae</taxon>
        <taxon>Eumeta</taxon>
    </lineage>
</organism>
<accession>A0A4C1VH66</accession>
<evidence type="ECO:0000313" key="1">
    <source>
        <dbReference type="EMBL" id="GBP38458.1"/>
    </source>
</evidence>
<dbReference type="EMBL" id="BGZK01000349">
    <property type="protein sequence ID" value="GBP38458.1"/>
    <property type="molecule type" value="Genomic_DNA"/>
</dbReference>
<proteinExistence type="predicted"/>
<dbReference type="Proteomes" id="UP000299102">
    <property type="component" value="Unassembled WGS sequence"/>
</dbReference>